<protein>
    <submittedName>
        <fullName evidence="1">Uncharacterized protein</fullName>
    </submittedName>
</protein>
<accession>A0ACB5REY4</accession>
<name>A0ACB5REY4_9CLOT</name>
<dbReference type="Proteomes" id="UP001058074">
    <property type="component" value="Unassembled WGS sequence"/>
</dbReference>
<organism evidence="1 2">
    <name type="scientific">Inconstantimicrobium mannanitabidum</name>
    <dbReference type="NCBI Taxonomy" id="1604901"/>
    <lineage>
        <taxon>Bacteria</taxon>
        <taxon>Bacillati</taxon>
        <taxon>Bacillota</taxon>
        <taxon>Clostridia</taxon>
        <taxon>Eubacteriales</taxon>
        <taxon>Clostridiaceae</taxon>
        <taxon>Inconstantimicrobium</taxon>
    </lineage>
</organism>
<dbReference type="EMBL" id="BROD01000001">
    <property type="protein sequence ID" value="GKX67633.1"/>
    <property type="molecule type" value="Genomic_DNA"/>
</dbReference>
<reference evidence="1" key="1">
    <citation type="journal article" date="2025" name="Int. J. Syst. Evol. Microbiol.">
        <title>Inconstantimicrobium mannanitabidum sp. nov., a novel member of the family Clostridiaceae isolated from anoxic soil under the treatment of reductive soil disinfestation.</title>
        <authorList>
            <person name="Ueki A."/>
            <person name="Tonouchi A."/>
            <person name="Honma S."/>
            <person name="Kaku N."/>
            <person name="Ueki K."/>
        </authorList>
    </citation>
    <scope>NUCLEOTIDE SEQUENCE</scope>
    <source>
        <strain evidence="1">TW13</strain>
    </source>
</reference>
<gene>
    <name evidence="1" type="ORF">rsdtw13_28910</name>
</gene>
<evidence type="ECO:0000313" key="1">
    <source>
        <dbReference type="EMBL" id="GKX67633.1"/>
    </source>
</evidence>
<evidence type="ECO:0000313" key="2">
    <source>
        <dbReference type="Proteomes" id="UP001058074"/>
    </source>
</evidence>
<comment type="caution">
    <text evidence="1">The sequence shown here is derived from an EMBL/GenBank/DDBJ whole genome shotgun (WGS) entry which is preliminary data.</text>
</comment>
<keyword evidence="2" id="KW-1185">Reference proteome</keyword>
<proteinExistence type="predicted"/>
<sequence length="390" mass="46201">MSLKERNINKILEQFKKNSKLTLNDIQILLDVKERNAKNYIRYLKEYGFNINCEKGIYSLGSIDESQAKVIDKDVIREIEILTIVGINDGIFNRKQLVNEIRNSFCDEEAVSEKTLIRAIKKCEDKKIIKLEDEKYRLLLNISNLYSISYEDISKFVDKCEAYNTSTPFFIQTKKLKEKVAVQCDYKGWEYSVFSLGREYQRNNFKNFFEKINKYDYKHKKLKIEYKSQIGSLCAIIEVCTFYYSWDKDKIYIICKNGGNTILINTDTITDIQEIEEKNYFFKDKEVVDKVKLMFQASLSTPYKVKVEFDNVFNINDKLQRLSKSRYNSKLIALDNKLIYEDEICGLYDFANYLRRFGYSCRVIEPVELKNIMKNTYERILENYGVNSDE</sequence>